<keyword evidence="6" id="KW-1185">Reference proteome</keyword>
<dbReference type="PROSITE" id="PS50294">
    <property type="entry name" value="WD_REPEATS_REGION"/>
    <property type="match status" value="5"/>
</dbReference>
<evidence type="ECO:0000313" key="6">
    <source>
        <dbReference type="Proteomes" id="UP000789595"/>
    </source>
</evidence>
<dbReference type="SMART" id="SM00500">
    <property type="entry name" value="SFM"/>
    <property type="match status" value="1"/>
</dbReference>
<feature type="repeat" description="WD" evidence="3">
    <location>
        <begin position="330"/>
        <end position="371"/>
    </location>
</feature>
<dbReference type="Proteomes" id="UP000789595">
    <property type="component" value="Unassembled WGS sequence"/>
</dbReference>
<dbReference type="EMBL" id="CAKKNE010000004">
    <property type="protein sequence ID" value="CAH0373573.1"/>
    <property type="molecule type" value="Genomic_DNA"/>
</dbReference>
<dbReference type="PROSITE" id="PS50082">
    <property type="entry name" value="WD_REPEATS_2"/>
    <property type="match status" value="7"/>
</dbReference>
<dbReference type="Pfam" id="PF00400">
    <property type="entry name" value="WD40"/>
    <property type="match status" value="7"/>
</dbReference>
<dbReference type="GO" id="GO:0017070">
    <property type="term" value="F:U6 snRNA binding"/>
    <property type="evidence" value="ECO:0007669"/>
    <property type="project" value="TreeGrafter"/>
</dbReference>
<evidence type="ECO:0000259" key="4">
    <source>
        <dbReference type="SMART" id="SM00500"/>
    </source>
</evidence>
<dbReference type="GO" id="GO:0000398">
    <property type="term" value="P:mRNA splicing, via spliceosome"/>
    <property type="evidence" value="ECO:0007669"/>
    <property type="project" value="TreeGrafter"/>
</dbReference>
<accession>A0A8J2SIT3</accession>
<feature type="repeat" description="WD" evidence="3">
    <location>
        <begin position="414"/>
        <end position="448"/>
    </location>
</feature>
<feature type="domain" description="Pre-mRNA processing factor 4 (PRP4)-like" evidence="4">
    <location>
        <begin position="110"/>
        <end position="159"/>
    </location>
</feature>
<feature type="non-terminal residue" evidence="5">
    <location>
        <position position="1"/>
    </location>
</feature>
<dbReference type="GO" id="GO:0046540">
    <property type="term" value="C:U4/U6 x U5 tri-snRNP complex"/>
    <property type="evidence" value="ECO:0007669"/>
    <property type="project" value="TreeGrafter"/>
</dbReference>
<dbReference type="PANTHER" id="PTHR19846">
    <property type="entry name" value="WD40 REPEAT PROTEIN"/>
    <property type="match status" value="1"/>
</dbReference>
<dbReference type="AlphaFoldDB" id="A0A8J2SIT3"/>
<dbReference type="PROSITE" id="PS00678">
    <property type="entry name" value="WD_REPEATS_1"/>
    <property type="match status" value="3"/>
</dbReference>
<dbReference type="InterPro" id="IPR020472">
    <property type="entry name" value="WD40_PAC1"/>
</dbReference>
<dbReference type="Pfam" id="PF08799">
    <property type="entry name" value="PRP4"/>
    <property type="match status" value="1"/>
</dbReference>
<dbReference type="InterPro" id="IPR015943">
    <property type="entry name" value="WD40/YVTN_repeat-like_dom_sf"/>
</dbReference>
<feature type="repeat" description="WD" evidence="3">
    <location>
        <begin position="372"/>
        <end position="413"/>
    </location>
</feature>
<dbReference type="GO" id="GO:0030621">
    <property type="term" value="F:U4 snRNA binding"/>
    <property type="evidence" value="ECO:0007669"/>
    <property type="project" value="TreeGrafter"/>
</dbReference>
<dbReference type="SMART" id="SM00320">
    <property type="entry name" value="WD40"/>
    <property type="match status" value="7"/>
</dbReference>
<organism evidence="5 6">
    <name type="scientific">Pelagomonas calceolata</name>
    <dbReference type="NCBI Taxonomy" id="35677"/>
    <lineage>
        <taxon>Eukaryota</taxon>
        <taxon>Sar</taxon>
        <taxon>Stramenopiles</taxon>
        <taxon>Ochrophyta</taxon>
        <taxon>Pelagophyceae</taxon>
        <taxon>Pelagomonadales</taxon>
        <taxon>Pelagomonadaceae</taxon>
        <taxon>Pelagomonas</taxon>
    </lineage>
</organism>
<keyword evidence="1 3" id="KW-0853">WD repeat</keyword>
<evidence type="ECO:0000256" key="1">
    <source>
        <dbReference type="ARBA" id="ARBA00022574"/>
    </source>
</evidence>
<dbReference type="CDD" id="cd00200">
    <property type="entry name" value="WD40"/>
    <property type="match status" value="1"/>
</dbReference>
<feature type="repeat" description="WD" evidence="3">
    <location>
        <begin position="246"/>
        <end position="287"/>
    </location>
</feature>
<gene>
    <name evidence="5" type="ORF">PECAL_4P07810</name>
</gene>
<dbReference type="SUPFAM" id="SSF158230">
    <property type="entry name" value="PRP4-like"/>
    <property type="match status" value="1"/>
</dbReference>
<evidence type="ECO:0000256" key="3">
    <source>
        <dbReference type="PROSITE-ProRule" id="PRU00221"/>
    </source>
</evidence>
<dbReference type="PANTHER" id="PTHR19846:SF0">
    <property type="entry name" value="PRE-MRNA PROCESSING FACTOR 4"/>
    <property type="match status" value="1"/>
</dbReference>
<reference evidence="5" key="1">
    <citation type="submission" date="2021-11" db="EMBL/GenBank/DDBJ databases">
        <authorList>
            <consortium name="Genoscope - CEA"/>
            <person name="William W."/>
        </authorList>
    </citation>
    <scope>NUCLEOTIDE SEQUENCE</scope>
</reference>
<dbReference type="InterPro" id="IPR001680">
    <property type="entry name" value="WD40_rpt"/>
</dbReference>
<keyword evidence="2" id="KW-0677">Repeat</keyword>
<dbReference type="InterPro" id="IPR036322">
    <property type="entry name" value="WD40_repeat_dom_sf"/>
</dbReference>
<proteinExistence type="predicted"/>
<evidence type="ECO:0000313" key="5">
    <source>
        <dbReference type="EMBL" id="CAH0373573.1"/>
    </source>
</evidence>
<dbReference type="InterPro" id="IPR036285">
    <property type="entry name" value="PRP4-like_sf"/>
</dbReference>
<dbReference type="SUPFAM" id="SSF50978">
    <property type="entry name" value="WD40 repeat-like"/>
    <property type="match status" value="1"/>
</dbReference>
<sequence>RRLTKIQAKTQRTALQSIGRQRIEAPGRALRRGRARYTYLQPIPREPMAASYGSAVAAAMRSGNYVAAGGDAPAAYADLNETSRQDQARHAALLRRVDAEKRARRIVVPTGDNEVRAMLRKLGHPVRLFGESAADVRERLRSALARVEIEGEDRELVAALLAQPSVEELQPRAASVRRGKEEVYSAASRELVGARRALAPGTFDRARRRLAEQRLHRDDAAAVDALNEAAAGTFAKLRSLALAQSQAADARPVASVRSAPTQNLVCTGGWSGAVKIWDASKCECIKSVKAHSDRCTGVSWAPDSSFIATCGADGEACVWDLKDDAPRARLRGHRARLGGVAVHPVGRHVATTSFDHTWRLWDIETGVELLLQDGHGTEVYGVAWQPDGSLVCTGDFAGLIAVWDVRSGKRIHHFQGHSGKVLCLDWHRDGFHVASGSDDHTARAWDLRRRCEAYVLPAHSSLIADVRWAPASGEALVTAGFDGNCRVWRHRDWSLLTDLKAHDGKCMACDFGPNLDDGVLATSGYDRTFKLWAGGDDGLGGYR</sequence>
<evidence type="ECO:0000256" key="2">
    <source>
        <dbReference type="ARBA" id="ARBA00022737"/>
    </source>
</evidence>
<feature type="repeat" description="WD" evidence="3">
    <location>
        <begin position="456"/>
        <end position="488"/>
    </location>
</feature>
<name>A0A8J2SIT3_9STRA</name>
<dbReference type="InterPro" id="IPR014906">
    <property type="entry name" value="PRP4-like"/>
</dbReference>
<dbReference type="Gene3D" id="2.130.10.10">
    <property type="entry name" value="YVTN repeat-like/Quinoprotein amine dehydrogenase"/>
    <property type="match status" value="2"/>
</dbReference>
<dbReference type="FunFam" id="2.130.10.10:FF:000411">
    <property type="entry name" value="U4/U6 small nuclear ribonucleoprotein Prp4"/>
    <property type="match status" value="1"/>
</dbReference>
<dbReference type="PRINTS" id="PR00320">
    <property type="entry name" value="GPROTEINBRPT"/>
</dbReference>
<dbReference type="OrthoDB" id="540662at2759"/>
<protein>
    <recommendedName>
        <fullName evidence="4">Pre-mRNA processing factor 4 (PRP4)-like domain-containing protein</fullName>
    </recommendedName>
</protein>
<feature type="repeat" description="WD" evidence="3">
    <location>
        <begin position="499"/>
        <end position="532"/>
    </location>
</feature>
<dbReference type="InterPro" id="IPR019775">
    <property type="entry name" value="WD40_repeat_CS"/>
</dbReference>
<comment type="caution">
    <text evidence="5">The sequence shown here is derived from an EMBL/GenBank/DDBJ whole genome shotgun (WGS) entry which is preliminary data.</text>
</comment>
<feature type="repeat" description="WD" evidence="3">
    <location>
        <begin position="288"/>
        <end position="329"/>
    </location>
</feature>
<dbReference type="Gene3D" id="4.10.280.110">
    <property type="entry name" value="Pre-mRNA processing factor 4 domain"/>
    <property type="match status" value="1"/>
</dbReference>